<dbReference type="AlphaFoldDB" id="A0A644ZF89"/>
<protein>
    <submittedName>
        <fullName evidence="1">Uncharacterized protein</fullName>
    </submittedName>
</protein>
<dbReference type="EMBL" id="VSSQ01007637">
    <property type="protein sequence ID" value="MPM36534.1"/>
    <property type="molecule type" value="Genomic_DNA"/>
</dbReference>
<reference evidence="1" key="1">
    <citation type="submission" date="2019-08" db="EMBL/GenBank/DDBJ databases">
        <authorList>
            <person name="Kucharzyk K."/>
            <person name="Murdoch R.W."/>
            <person name="Higgins S."/>
            <person name="Loffler F."/>
        </authorList>
    </citation>
    <scope>NUCLEOTIDE SEQUENCE</scope>
</reference>
<organism evidence="1">
    <name type="scientific">bioreactor metagenome</name>
    <dbReference type="NCBI Taxonomy" id="1076179"/>
    <lineage>
        <taxon>unclassified sequences</taxon>
        <taxon>metagenomes</taxon>
        <taxon>ecological metagenomes</taxon>
    </lineage>
</organism>
<evidence type="ECO:0000313" key="1">
    <source>
        <dbReference type="EMBL" id="MPM36534.1"/>
    </source>
</evidence>
<sequence length="113" mass="12809">MVNQLIVSHNSFLNGLTFKNEIDKSQYILDYLDIGSIPLRSLKVYVYRKIESPCLLYAKELKAALMGSLTNGRDVSSYCFCINEGKFLLPNSAETNLVLNTINNYVGVIFQNY</sequence>
<name>A0A644ZF89_9ZZZZ</name>
<comment type="caution">
    <text evidence="1">The sequence shown here is derived from an EMBL/GenBank/DDBJ whole genome shotgun (WGS) entry which is preliminary data.</text>
</comment>
<accession>A0A644ZF89</accession>
<gene>
    <name evidence="1" type="ORF">SDC9_83132</name>
</gene>
<proteinExistence type="predicted"/>